<accession>A0AAD1XS38</accession>
<dbReference type="EMBL" id="CAMPGE010019444">
    <property type="protein sequence ID" value="CAI2377777.1"/>
    <property type="molecule type" value="Genomic_DNA"/>
</dbReference>
<dbReference type="PANTHER" id="PTHR11009">
    <property type="entry name" value="DER1-LIKE PROTEIN, DERLIN"/>
    <property type="match status" value="1"/>
</dbReference>
<evidence type="ECO:0000256" key="6">
    <source>
        <dbReference type="ARBA" id="ARBA00023136"/>
    </source>
</evidence>
<dbReference type="SUPFAM" id="SSF144091">
    <property type="entry name" value="Rhomboid-like"/>
    <property type="match status" value="1"/>
</dbReference>
<keyword evidence="3 7" id="KW-0812">Transmembrane</keyword>
<evidence type="ECO:0000256" key="3">
    <source>
        <dbReference type="ARBA" id="ARBA00022692"/>
    </source>
</evidence>
<keyword evidence="5 7" id="KW-1133">Transmembrane helix</keyword>
<feature type="transmembrane region" description="Helical" evidence="7">
    <location>
        <begin position="67"/>
        <end position="86"/>
    </location>
</feature>
<dbReference type="InterPro" id="IPR035952">
    <property type="entry name" value="Rhomboid-like_sf"/>
</dbReference>
<evidence type="ECO:0000256" key="7">
    <source>
        <dbReference type="RuleBase" id="RU363059"/>
    </source>
</evidence>
<gene>
    <name evidence="8" type="ORF">ECRASSUSDP1_LOCUS19166</name>
</gene>
<comment type="function">
    <text evidence="7">May be involved in the degradation of misfolded endoplasmic reticulum (ER) luminal proteins.</text>
</comment>
<keyword evidence="6 7" id="KW-0472">Membrane</keyword>
<comment type="caution">
    <text evidence="8">The sequence shown here is derived from an EMBL/GenBank/DDBJ whole genome shotgun (WGS) entry which is preliminary data.</text>
</comment>
<evidence type="ECO:0000313" key="9">
    <source>
        <dbReference type="Proteomes" id="UP001295684"/>
    </source>
</evidence>
<dbReference type="Pfam" id="PF04511">
    <property type="entry name" value="DER1"/>
    <property type="match status" value="1"/>
</dbReference>
<comment type="subcellular location">
    <subcellularLocation>
        <location evidence="1 7">Endoplasmic reticulum membrane</location>
        <topology evidence="1 7">Multi-pass membrane protein</topology>
    </subcellularLocation>
</comment>
<dbReference type="AlphaFoldDB" id="A0AAD1XS38"/>
<reference evidence="8" key="1">
    <citation type="submission" date="2023-07" db="EMBL/GenBank/DDBJ databases">
        <authorList>
            <consortium name="AG Swart"/>
            <person name="Singh M."/>
            <person name="Singh A."/>
            <person name="Seah K."/>
            <person name="Emmerich C."/>
        </authorList>
    </citation>
    <scope>NUCLEOTIDE SEQUENCE</scope>
    <source>
        <strain evidence="8">DP1</strain>
    </source>
</reference>
<evidence type="ECO:0000313" key="8">
    <source>
        <dbReference type="EMBL" id="CAI2377777.1"/>
    </source>
</evidence>
<evidence type="ECO:0000256" key="1">
    <source>
        <dbReference type="ARBA" id="ARBA00004477"/>
    </source>
</evidence>
<comment type="caution">
    <text evidence="7">Lacks conserved residue(s) required for the propagation of feature annotation.</text>
</comment>
<comment type="similarity">
    <text evidence="2 7">Belongs to the derlin family.</text>
</comment>
<evidence type="ECO:0000256" key="4">
    <source>
        <dbReference type="ARBA" id="ARBA00022824"/>
    </source>
</evidence>
<feature type="transmembrane region" description="Helical" evidence="7">
    <location>
        <begin position="16"/>
        <end position="33"/>
    </location>
</feature>
<keyword evidence="9" id="KW-1185">Reference proteome</keyword>
<protein>
    <recommendedName>
        <fullName evidence="7">Derlin</fullName>
    </recommendedName>
</protein>
<name>A0AAD1XS38_EUPCR</name>
<dbReference type="GO" id="GO:0005789">
    <property type="term" value="C:endoplasmic reticulum membrane"/>
    <property type="evidence" value="ECO:0007669"/>
    <property type="project" value="UniProtKB-SubCell"/>
</dbReference>
<keyword evidence="4 7" id="KW-0256">Endoplasmic reticulum</keyword>
<dbReference type="InterPro" id="IPR007599">
    <property type="entry name" value="DER1"/>
</dbReference>
<proteinExistence type="inferred from homology"/>
<organism evidence="8 9">
    <name type="scientific">Euplotes crassus</name>
    <dbReference type="NCBI Taxonomy" id="5936"/>
    <lineage>
        <taxon>Eukaryota</taxon>
        <taxon>Sar</taxon>
        <taxon>Alveolata</taxon>
        <taxon>Ciliophora</taxon>
        <taxon>Intramacronucleata</taxon>
        <taxon>Spirotrichea</taxon>
        <taxon>Hypotrichia</taxon>
        <taxon>Euplotida</taxon>
        <taxon>Euplotidae</taxon>
        <taxon>Moneuplotes</taxon>
    </lineage>
</organism>
<sequence length="231" mass="27532">MDIETVYRNVPSFTKFYLATFIINTCLISFELVDFTNLELDFEKAILGLQFWRFFTCFAFYNEFSILFVVIIVLTHVCLSTIEHYFRRRMQDFIFMIVFVWGSHILLGFLLDTHQDMMAEFVCSFMYIYCRREREDRVEIFRIAIKARFFPWVWVVLWKISGYQIIKILAGYTIGHLYDYLKFIMPETLGYSLLETPSFLNWLVSKMEKRQPQQANEVDLVDHGDAGPVIG</sequence>
<feature type="transmembrane region" description="Helical" evidence="7">
    <location>
        <begin position="93"/>
        <end position="111"/>
    </location>
</feature>
<evidence type="ECO:0000256" key="5">
    <source>
        <dbReference type="ARBA" id="ARBA00022989"/>
    </source>
</evidence>
<dbReference type="GO" id="GO:0006950">
    <property type="term" value="P:response to stress"/>
    <property type="evidence" value="ECO:0007669"/>
    <property type="project" value="UniProtKB-ARBA"/>
</dbReference>
<evidence type="ECO:0000256" key="2">
    <source>
        <dbReference type="ARBA" id="ARBA00008917"/>
    </source>
</evidence>
<dbReference type="Proteomes" id="UP001295684">
    <property type="component" value="Unassembled WGS sequence"/>
</dbReference>